<evidence type="ECO:0000313" key="1">
    <source>
        <dbReference type="EMBL" id="EJN60109.1"/>
    </source>
</evidence>
<proteinExistence type="predicted"/>
<sequence length="51" mass="5606">MTAGPTLETAESGIFDPSVNTRNLSVREYRLVDEQQLLGSECFDESLASDL</sequence>
<organism evidence="1 2">
    <name type="scientific">Halogranum salarium B-1</name>
    <dbReference type="NCBI Taxonomy" id="1210908"/>
    <lineage>
        <taxon>Archaea</taxon>
        <taxon>Methanobacteriati</taxon>
        <taxon>Methanobacteriota</taxon>
        <taxon>Stenosarchaea group</taxon>
        <taxon>Halobacteria</taxon>
        <taxon>Halobacteriales</taxon>
        <taxon>Haloferacaceae</taxon>
    </lineage>
</organism>
<comment type="caution">
    <text evidence="1">The sequence shown here is derived from an EMBL/GenBank/DDBJ whole genome shotgun (WGS) entry which is preliminary data.</text>
</comment>
<name>J3JGG6_9EURY</name>
<reference evidence="1 2" key="1">
    <citation type="journal article" date="2012" name="J. Bacteriol.">
        <title>Draft Genome Sequence of the Extremely Halophilic Archaeon Halogranum salarium B-1T.</title>
        <authorList>
            <person name="Kim K.K."/>
            <person name="Lee K.C."/>
            <person name="Lee J.S."/>
        </authorList>
    </citation>
    <scope>NUCLEOTIDE SEQUENCE [LARGE SCALE GENOMIC DNA]</scope>
    <source>
        <strain evidence="1 2">B-1</strain>
    </source>
</reference>
<gene>
    <name evidence="1" type="ORF">HSB1_07120</name>
</gene>
<evidence type="ECO:0000313" key="2">
    <source>
        <dbReference type="Proteomes" id="UP000007813"/>
    </source>
</evidence>
<dbReference type="Proteomes" id="UP000007813">
    <property type="component" value="Unassembled WGS sequence"/>
</dbReference>
<protein>
    <submittedName>
        <fullName evidence="1">Uncharacterized protein</fullName>
    </submittedName>
</protein>
<dbReference type="EMBL" id="ALJD01000003">
    <property type="protein sequence ID" value="EJN60109.1"/>
    <property type="molecule type" value="Genomic_DNA"/>
</dbReference>
<accession>J3JGG6</accession>
<dbReference type="AlphaFoldDB" id="J3JGG6"/>